<dbReference type="PROSITE" id="PS50943">
    <property type="entry name" value="HTH_CROC1"/>
    <property type="match status" value="1"/>
</dbReference>
<dbReference type="RefSeq" id="WP_012932183.1">
    <property type="nucleotide sequence ID" value="NC_013739.1"/>
</dbReference>
<gene>
    <name evidence="3" type="ordered locus">Cwoe_0697</name>
</gene>
<dbReference type="Pfam" id="PF01381">
    <property type="entry name" value="HTH_3"/>
    <property type="match status" value="1"/>
</dbReference>
<dbReference type="GO" id="GO:0005829">
    <property type="term" value="C:cytosol"/>
    <property type="evidence" value="ECO:0007669"/>
    <property type="project" value="TreeGrafter"/>
</dbReference>
<dbReference type="PANTHER" id="PTHR46797:SF1">
    <property type="entry name" value="METHYLPHOSPHONATE SYNTHASE"/>
    <property type="match status" value="1"/>
</dbReference>
<evidence type="ECO:0000259" key="2">
    <source>
        <dbReference type="PROSITE" id="PS50943"/>
    </source>
</evidence>
<dbReference type="Proteomes" id="UP000008229">
    <property type="component" value="Chromosome"/>
</dbReference>
<evidence type="ECO:0000313" key="4">
    <source>
        <dbReference type="Proteomes" id="UP000008229"/>
    </source>
</evidence>
<dbReference type="eggNOG" id="COG1813">
    <property type="taxonomic scope" value="Bacteria"/>
</dbReference>
<keyword evidence="4" id="KW-1185">Reference proteome</keyword>
<dbReference type="AlphaFoldDB" id="D3F9G3"/>
<dbReference type="GO" id="GO:0003700">
    <property type="term" value="F:DNA-binding transcription factor activity"/>
    <property type="evidence" value="ECO:0007669"/>
    <property type="project" value="TreeGrafter"/>
</dbReference>
<evidence type="ECO:0000313" key="3">
    <source>
        <dbReference type="EMBL" id="ADB49130.1"/>
    </source>
</evidence>
<accession>D3F9G3</accession>
<protein>
    <submittedName>
        <fullName evidence="3">Transcriptional regulator, XRE family</fullName>
    </submittedName>
</protein>
<dbReference type="KEGG" id="cwo:Cwoe_0697"/>
<keyword evidence="1" id="KW-0238">DNA-binding</keyword>
<dbReference type="Gene3D" id="1.10.260.40">
    <property type="entry name" value="lambda repressor-like DNA-binding domains"/>
    <property type="match status" value="1"/>
</dbReference>
<evidence type="ECO:0000256" key="1">
    <source>
        <dbReference type="ARBA" id="ARBA00023125"/>
    </source>
</evidence>
<feature type="domain" description="HTH cro/C1-type" evidence="2">
    <location>
        <begin position="22"/>
        <end position="76"/>
    </location>
</feature>
<sequence length="90" mass="10579">MRVRRARRQPIGPTYITFGRTIRELRVRRGLSQEQLGLHGGLHRNYVASIERGEINPTLRTMLRLQRGLDFPLSEIVLLFDQRRDEGDRP</sequence>
<name>D3F9G3_CONWI</name>
<proteinExistence type="predicted"/>
<dbReference type="HOGENOM" id="CLU_066192_29_0_11"/>
<dbReference type="InterPro" id="IPR050807">
    <property type="entry name" value="TransReg_Diox_bact_type"/>
</dbReference>
<reference evidence="4" key="2">
    <citation type="submission" date="2010-01" db="EMBL/GenBank/DDBJ databases">
        <title>The complete genome of Conexibacter woesei DSM 14684.</title>
        <authorList>
            <consortium name="US DOE Joint Genome Institute (JGI-PGF)"/>
            <person name="Lucas S."/>
            <person name="Copeland A."/>
            <person name="Lapidus A."/>
            <person name="Glavina del Rio T."/>
            <person name="Dalin E."/>
            <person name="Tice H."/>
            <person name="Bruce D."/>
            <person name="Goodwin L."/>
            <person name="Pitluck S."/>
            <person name="Kyrpides N."/>
            <person name="Mavromatis K."/>
            <person name="Ivanova N."/>
            <person name="Mikhailova N."/>
            <person name="Chertkov O."/>
            <person name="Brettin T."/>
            <person name="Detter J.C."/>
            <person name="Han C."/>
            <person name="Larimer F."/>
            <person name="Land M."/>
            <person name="Hauser L."/>
            <person name="Markowitz V."/>
            <person name="Cheng J.-F."/>
            <person name="Hugenholtz P."/>
            <person name="Woyke T."/>
            <person name="Wu D."/>
            <person name="Pukall R."/>
            <person name="Steenblock K."/>
            <person name="Schneider S."/>
            <person name="Klenk H.-P."/>
            <person name="Eisen J.A."/>
        </authorList>
    </citation>
    <scope>NUCLEOTIDE SEQUENCE [LARGE SCALE GENOMIC DNA]</scope>
    <source>
        <strain evidence="4">DSM 14684 / CIP 108061 / JCM 11494 / NBRC 100937 / ID131577</strain>
    </source>
</reference>
<dbReference type="SUPFAM" id="SSF47413">
    <property type="entry name" value="lambda repressor-like DNA-binding domains"/>
    <property type="match status" value="1"/>
</dbReference>
<reference evidence="3 4" key="1">
    <citation type="journal article" date="2010" name="Stand. Genomic Sci.">
        <title>Complete genome sequence of Conexibacter woesei type strain (ID131577).</title>
        <authorList>
            <person name="Pukall R."/>
            <person name="Lapidus A."/>
            <person name="Glavina Del Rio T."/>
            <person name="Copeland A."/>
            <person name="Tice H."/>
            <person name="Cheng J.-F."/>
            <person name="Lucas S."/>
            <person name="Chen F."/>
            <person name="Nolan M."/>
            <person name="Bruce D."/>
            <person name="Goodwin L."/>
            <person name="Pitluck S."/>
            <person name="Mavromatis K."/>
            <person name="Ivanova N."/>
            <person name="Ovchinnikova G."/>
            <person name="Pati A."/>
            <person name="Chen A."/>
            <person name="Palaniappan K."/>
            <person name="Land M."/>
            <person name="Hauser L."/>
            <person name="Chang Y.-J."/>
            <person name="Jeffries C.D."/>
            <person name="Chain P."/>
            <person name="Meincke L."/>
            <person name="Sims D."/>
            <person name="Brettin T."/>
            <person name="Detter J.C."/>
            <person name="Rohde M."/>
            <person name="Goeker M."/>
            <person name="Bristow J."/>
            <person name="Eisen J.A."/>
            <person name="Markowitz V."/>
            <person name="Kyrpides N.C."/>
            <person name="Klenk H.-P."/>
            <person name="Hugenholtz P."/>
        </authorList>
    </citation>
    <scope>NUCLEOTIDE SEQUENCE [LARGE SCALE GENOMIC DNA]</scope>
    <source>
        <strain evidence="4">DSM 14684 / CIP 108061 / JCM 11494 / NBRC 100937 / ID131577</strain>
    </source>
</reference>
<dbReference type="InterPro" id="IPR001387">
    <property type="entry name" value="Cro/C1-type_HTH"/>
</dbReference>
<dbReference type="OrthoDB" id="9814553at2"/>
<dbReference type="PANTHER" id="PTHR46797">
    <property type="entry name" value="HTH-TYPE TRANSCRIPTIONAL REGULATOR"/>
    <property type="match status" value="1"/>
</dbReference>
<dbReference type="CDD" id="cd00093">
    <property type="entry name" value="HTH_XRE"/>
    <property type="match status" value="1"/>
</dbReference>
<dbReference type="STRING" id="469383.Cwoe_0697"/>
<dbReference type="InterPro" id="IPR010982">
    <property type="entry name" value="Lambda_DNA-bd_dom_sf"/>
</dbReference>
<dbReference type="SMART" id="SM00530">
    <property type="entry name" value="HTH_XRE"/>
    <property type="match status" value="1"/>
</dbReference>
<dbReference type="EMBL" id="CP001854">
    <property type="protein sequence ID" value="ADB49130.1"/>
    <property type="molecule type" value="Genomic_DNA"/>
</dbReference>
<dbReference type="GO" id="GO:0003677">
    <property type="term" value="F:DNA binding"/>
    <property type="evidence" value="ECO:0007669"/>
    <property type="project" value="UniProtKB-KW"/>
</dbReference>
<organism evidence="3 4">
    <name type="scientific">Conexibacter woesei (strain DSM 14684 / CCUG 47730 / CIP 108061 / JCM 11494 / NBRC 100937 / ID131577)</name>
    <dbReference type="NCBI Taxonomy" id="469383"/>
    <lineage>
        <taxon>Bacteria</taxon>
        <taxon>Bacillati</taxon>
        <taxon>Actinomycetota</taxon>
        <taxon>Thermoleophilia</taxon>
        <taxon>Solirubrobacterales</taxon>
        <taxon>Conexibacteraceae</taxon>
        <taxon>Conexibacter</taxon>
    </lineage>
</organism>